<dbReference type="EC" id="3.1.3.-" evidence="5"/>
<keyword evidence="6" id="KW-1185">Reference proteome</keyword>
<dbReference type="Pfam" id="PF00702">
    <property type="entry name" value="Hydrolase"/>
    <property type="match status" value="1"/>
</dbReference>
<reference evidence="5 6" key="1">
    <citation type="submission" date="2024-01" db="EMBL/GenBank/DDBJ databases">
        <title>Description of Streptococcus dentalis sp. nov., Streptococcus gingivalis sp. nov., Streptococcus lingualis sp. nov. isolated from human oral cavity.</title>
        <authorList>
            <person name="Choi Y.S."/>
            <person name="Goo B.J."/>
            <person name="Bae J.W."/>
        </authorList>
    </citation>
    <scope>NUCLEOTIDE SEQUENCE [LARGE SCALE GENOMIC DNA]</scope>
    <source>
        <strain evidence="5 6">S2</strain>
    </source>
</reference>
<name>A0ABU6B5Z3_9STRE</name>
<evidence type="ECO:0000313" key="6">
    <source>
        <dbReference type="Proteomes" id="UP001308656"/>
    </source>
</evidence>
<evidence type="ECO:0000313" key="5">
    <source>
        <dbReference type="EMBL" id="MEB3519267.1"/>
    </source>
</evidence>
<dbReference type="InterPro" id="IPR051400">
    <property type="entry name" value="HAD-like_hydrolase"/>
</dbReference>
<proteinExistence type="predicted"/>
<dbReference type="InterPro" id="IPR036412">
    <property type="entry name" value="HAD-like_sf"/>
</dbReference>
<dbReference type="InterPro" id="IPR023214">
    <property type="entry name" value="HAD_sf"/>
</dbReference>
<evidence type="ECO:0000256" key="4">
    <source>
        <dbReference type="ARBA" id="ARBA00022842"/>
    </source>
</evidence>
<comment type="cofactor">
    <cofactor evidence="1">
        <name>Mg(2+)</name>
        <dbReference type="ChEBI" id="CHEBI:18420"/>
    </cofactor>
</comment>
<dbReference type="PANTHER" id="PTHR46470">
    <property type="entry name" value="N-ACYLNEURAMINATE-9-PHOSPHATASE"/>
    <property type="match status" value="1"/>
</dbReference>
<dbReference type="PANTHER" id="PTHR46470:SF2">
    <property type="entry name" value="GLYCERALDEHYDE 3-PHOSPHATE PHOSPHATASE"/>
    <property type="match status" value="1"/>
</dbReference>
<keyword evidence="4" id="KW-0460">Magnesium</keyword>
<dbReference type="Proteomes" id="UP001308656">
    <property type="component" value="Unassembled WGS sequence"/>
</dbReference>
<dbReference type="NCBIfam" id="TIGR01549">
    <property type="entry name" value="HAD-SF-IA-v1"/>
    <property type="match status" value="1"/>
</dbReference>
<dbReference type="PRINTS" id="PR00413">
    <property type="entry name" value="HADHALOGNASE"/>
</dbReference>
<dbReference type="SFLD" id="SFLDG01129">
    <property type="entry name" value="C1.5:_HAD__Beta-PGM__Phosphata"/>
    <property type="match status" value="1"/>
</dbReference>
<keyword evidence="2" id="KW-0479">Metal-binding</keyword>
<sequence>MNPHKYAFKNYIFDFYGTLVDIETDESSPVLWETMSQIYQSYGAHYTGESLKARYKELVQQAEESIAKQKKVTYPEIDLTVIFVQLYLESHPTGASVHHLKEWGRLIARTFRVLSRKRLELYPHTKEVLEDMKATGCRIYLLSNAQADFTNPEIDLVGLREIFHDIYLSSDAGIRKPQREFLMKVIKDHQLNPDKTVMVGNDFTTDVAVAKSIGMQSILINTFPYSDEELQNRSQAGVRVIRDIQELQEDKGDHQF</sequence>
<dbReference type="Gene3D" id="3.40.50.1000">
    <property type="entry name" value="HAD superfamily/HAD-like"/>
    <property type="match status" value="1"/>
</dbReference>
<protein>
    <submittedName>
        <fullName evidence="5">HAD family hydrolase</fullName>
        <ecNumber evidence="5">3.1.3.-</ecNumber>
    </submittedName>
</protein>
<keyword evidence="3 5" id="KW-0378">Hydrolase</keyword>
<evidence type="ECO:0000256" key="2">
    <source>
        <dbReference type="ARBA" id="ARBA00022723"/>
    </source>
</evidence>
<evidence type="ECO:0000256" key="3">
    <source>
        <dbReference type="ARBA" id="ARBA00022801"/>
    </source>
</evidence>
<dbReference type="GO" id="GO:0016787">
    <property type="term" value="F:hydrolase activity"/>
    <property type="evidence" value="ECO:0007669"/>
    <property type="project" value="UniProtKB-KW"/>
</dbReference>
<evidence type="ECO:0000256" key="1">
    <source>
        <dbReference type="ARBA" id="ARBA00001946"/>
    </source>
</evidence>
<dbReference type="RefSeq" id="WP_324737736.1">
    <property type="nucleotide sequence ID" value="NZ_JAYKTO010000001.1"/>
</dbReference>
<organism evidence="5 6">
    <name type="scientific">Streptococcus gingivalis</name>
    <dbReference type="NCBI Taxonomy" id="3111861"/>
    <lineage>
        <taxon>Bacteria</taxon>
        <taxon>Bacillati</taxon>
        <taxon>Bacillota</taxon>
        <taxon>Bacilli</taxon>
        <taxon>Lactobacillales</taxon>
        <taxon>Streptococcaceae</taxon>
        <taxon>Streptococcus</taxon>
    </lineage>
</organism>
<comment type="caution">
    <text evidence="5">The sequence shown here is derived from an EMBL/GenBank/DDBJ whole genome shotgun (WGS) entry which is preliminary data.</text>
</comment>
<accession>A0ABU6B5Z3</accession>
<gene>
    <name evidence="5" type="ORF">SM122_01425</name>
</gene>
<dbReference type="SUPFAM" id="SSF56784">
    <property type="entry name" value="HAD-like"/>
    <property type="match status" value="1"/>
</dbReference>
<dbReference type="SFLD" id="SFLDS00003">
    <property type="entry name" value="Haloacid_Dehalogenase"/>
    <property type="match status" value="1"/>
</dbReference>
<dbReference type="Gene3D" id="1.10.150.520">
    <property type="match status" value="1"/>
</dbReference>
<dbReference type="InterPro" id="IPR006439">
    <property type="entry name" value="HAD-SF_hydro_IA"/>
</dbReference>
<dbReference type="EMBL" id="JAYKTO010000001">
    <property type="protein sequence ID" value="MEB3519267.1"/>
    <property type="molecule type" value="Genomic_DNA"/>
</dbReference>